<evidence type="ECO:0000256" key="2">
    <source>
        <dbReference type="SAM" id="Phobius"/>
    </source>
</evidence>
<keyword evidence="2 4" id="KW-0812">Transmembrane</keyword>
<keyword evidence="5" id="KW-1185">Reference proteome</keyword>
<proteinExistence type="predicted"/>
<feature type="transmembrane region" description="Helical" evidence="2">
    <location>
        <begin position="25"/>
        <end position="51"/>
    </location>
</feature>
<feature type="transmembrane region" description="Helical" evidence="2">
    <location>
        <begin position="187"/>
        <end position="208"/>
    </location>
</feature>
<reference evidence="4" key="1">
    <citation type="submission" date="2020-05" db="EMBL/GenBank/DDBJ databases">
        <title>Mycena genomes resolve the evolution of fungal bioluminescence.</title>
        <authorList>
            <person name="Tsai I.J."/>
        </authorList>
    </citation>
    <scope>NUCLEOTIDE SEQUENCE</scope>
    <source>
        <strain evidence="4">CCC161011</strain>
    </source>
</reference>
<dbReference type="InterPro" id="IPR045339">
    <property type="entry name" value="DUF6534"/>
</dbReference>
<feature type="transmembrane region" description="Helical" evidence="2">
    <location>
        <begin position="145"/>
        <end position="167"/>
    </location>
</feature>
<evidence type="ECO:0000256" key="1">
    <source>
        <dbReference type="SAM" id="MobiDB-lite"/>
    </source>
</evidence>
<protein>
    <submittedName>
        <fullName evidence="4">Putative Transmembrane protein</fullName>
    </submittedName>
</protein>
<comment type="caution">
    <text evidence="4">The sequence shown here is derived from an EMBL/GenBank/DDBJ whole genome shotgun (WGS) entry which is preliminary data.</text>
</comment>
<feature type="transmembrane region" description="Helical" evidence="2">
    <location>
        <begin position="115"/>
        <end position="133"/>
    </location>
</feature>
<dbReference type="EMBL" id="JACAZI010000016">
    <property type="protein sequence ID" value="KAF7343356.1"/>
    <property type="molecule type" value="Genomic_DNA"/>
</dbReference>
<organism evidence="4 5">
    <name type="scientific">Mycena venus</name>
    <dbReference type="NCBI Taxonomy" id="2733690"/>
    <lineage>
        <taxon>Eukaryota</taxon>
        <taxon>Fungi</taxon>
        <taxon>Dikarya</taxon>
        <taxon>Basidiomycota</taxon>
        <taxon>Agaricomycotina</taxon>
        <taxon>Agaricomycetes</taxon>
        <taxon>Agaricomycetidae</taxon>
        <taxon>Agaricales</taxon>
        <taxon>Marasmiineae</taxon>
        <taxon>Mycenaceae</taxon>
        <taxon>Mycena</taxon>
    </lineage>
</organism>
<feature type="transmembrane region" description="Helical" evidence="2">
    <location>
        <begin position="229"/>
        <end position="250"/>
    </location>
</feature>
<dbReference type="PANTHER" id="PTHR40465:SF1">
    <property type="entry name" value="DUF6534 DOMAIN-CONTAINING PROTEIN"/>
    <property type="match status" value="1"/>
</dbReference>
<dbReference type="OrthoDB" id="2885401at2759"/>
<dbReference type="PANTHER" id="PTHR40465">
    <property type="entry name" value="CHROMOSOME 1, WHOLE GENOME SHOTGUN SEQUENCE"/>
    <property type="match status" value="1"/>
</dbReference>
<evidence type="ECO:0000313" key="4">
    <source>
        <dbReference type="EMBL" id="KAF7343356.1"/>
    </source>
</evidence>
<dbReference type="AlphaFoldDB" id="A0A8H6XMZ7"/>
<feature type="transmembrane region" description="Helical" evidence="2">
    <location>
        <begin position="262"/>
        <end position="281"/>
    </location>
</feature>
<keyword evidence="2" id="KW-0472">Membrane</keyword>
<accession>A0A8H6XMZ7</accession>
<gene>
    <name evidence="4" type="ORF">MVEN_01767900</name>
</gene>
<dbReference type="Proteomes" id="UP000620124">
    <property type="component" value="Unassembled WGS sequence"/>
</dbReference>
<feature type="transmembrane region" description="Helical" evidence="2">
    <location>
        <begin position="63"/>
        <end position="82"/>
    </location>
</feature>
<dbReference type="Pfam" id="PF20152">
    <property type="entry name" value="DUF6534"/>
    <property type="match status" value="1"/>
</dbReference>
<sequence>MATSDALCVTALDMNPVQSAIKATLGALVVGGLLQALFFGVLLVHTALYYFKFNYTVLDFYRLDCGHLVCALLILNSLEVVMDFHVVYRTAVTLAQLTHSEDYCTLFDHQIWTMWLQPGVEGTIGCLAQAFFLNRCWRTTNKLRVVAPVLSFCIILSLGSGFAVTVTAFQRKSLIAQITQTSIPMSLWLASTVAANLAIASLVFADLLNAKTSSSFKRPSGEGGVLRRIVQLPLETGVMSAVLSVLNLVLYFAEKGTAYHLIPQYCLSRIYAISVLVALLARRVPDRDAAAPYGSFSLSGPMERTVSKLEVKINKVVESDHPDGSVTGTDPGSGVDTKTIWSPSAV</sequence>
<evidence type="ECO:0000259" key="3">
    <source>
        <dbReference type="Pfam" id="PF20152"/>
    </source>
</evidence>
<feature type="region of interest" description="Disordered" evidence="1">
    <location>
        <begin position="320"/>
        <end position="346"/>
    </location>
</feature>
<name>A0A8H6XMZ7_9AGAR</name>
<feature type="domain" description="DUF6534" evidence="3">
    <location>
        <begin position="193"/>
        <end position="283"/>
    </location>
</feature>
<evidence type="ECO:0000313" key="5">
    <source>
        <dbReference type="Proteomes" id="UP000620124"/>
    </source>
</evidence>
<keyword evidence="2" id="KW-1133">Transmembrane helix</keyword>